<dbReference type="SMART" id="SM00652">
    <property type="entry name" value="eIF1a"/>
    <property type="match status" value="1"/>
</dbReference>
<sequence>MPKNAKSKKNGSVRNPVESIKGELLLKIDGSVYGQTTHILGDCNFTVMCFDGSERMCHLRKGVKKGEKVCVDTVVLVGLRDYQDNKGDIIYVYSKEQVNQLRHLKEIPTRISSGQDTEENKENADETGFDFDTI</sequence>
<evidence type="ECO:0000313" key="3">
    <source>
        <dbReference type="EMBL" id="QHU15659.1"/>
    </source>
</evidence>
<dbReference type="PROSITE" id="PS50832">
    <property type="entry name" value="S1_IF1_TYPE"/>
    <property type="match status" value="1"/>
</dbReference>
<dbReference type="GO" id="GO:0003723">
    <property type="term" value="F:RNA binding"/>
    <property type="evidence" value="ECO:0007669"/>
    <property type="project" value="InterPro"/>
</dbReference>
<proteinExistence type="inferred from homology"/>
<feature type="domain" description="S1-like" evidence="2">
    <location>
        <begin position="20"/>
        <end position="94"/>
    </location>
</feature>
<dbReference type="InterPro" id="IPR012340">
    <property type="entry name" value="NA-bd_OB-fold"/>
</dbReference>
<organism evidence="3">
    <name type="scientific">viral metagenome</name>
    <dbReference type="NCBI Taxonomy" id="1070528"/>
    <lineage>
        <taxon>unclassified sequences</taxon>
        <taxon>metagenomes</taxon>
        <taxon>organismal metagenomes</taxon>
    </lineage>
</organism>
<dbReference type="SUPFAM" id="SSF50249">
    <property type="entry name" value="Nucleic acid-binding proteins"/>
    <property type="match status" value="1"/>
</dbReference>
<dbReference type="HAMAP" id="MF_00216">
    <property type="entry name" value="aIF_1A"/>
    <property type="match status" value="1"/>
</dbReference>
<dbReference type="Gene3D" id="2.40.50.140">
    <property type="entry name" value="Nucleic acid-binding proteins"/>
    <property type="match status" value="1"/>
</dbReference>
<evidence type="ECO:0000256" key="1">
    <source>
        <dbReference type="SAM" id="MobiDB-lite"/>
    </source>
</evidence>
<dbReference type="GO" id="GO:0003743">
    <property type="term" value="F:translation initiation factor activity"/>
    <property type="evidence" value="ECO:0007669"/>
    <property type="project" value="InterPro"/>
</dbReference>
<accession>A0A6C0KD79</accession>
<protein>
    <recommendedName>
        <fullName evidence="2">S1-like domain-containing protein</fullName>
    </recommendedName>
</protein>
<dbReference type="AlphaFoldDB" id="A0A6C0KD79"/>
<dbReference type="EMBL" id="MN740867">
    <property type="protein sequence ID" value="QHU15659.1"/>
    <property type="molecule type" value="Genomic_DNA"/>
</dbReference>
<feature type="region of interest" description="Disordered" evidence="1">
    <location>
        <begin position="112"/>
        <end position="134"/>
    </location>
</feature>
<dbReference type="InterPro" id="IPR001253">
    <property type="entry name" value="TIF_eIF-1A"/>
</dbReference>
<dbReference type="InterPro" id="IPR006196">
    <property type="entry name" value="RNA-binding_domain_S1_IF1"/>
</dbReference>
<reference evidence="3" key="1">
    <citation type="journal article" date="2020" name="Nature">
        <title>Giant virus diversity and host interactions through global metagenomics.</title>
        <authorList>
            <person name="Schulz F."/>
            <person name="Roux S."/>
            <person name="Paez-Espino D."/>
            <person name="Jungbluth S."/>
            <person name="Walsh D.A."/>
            <person name="Denef V.J."/>
            <person name="McMahon K.D."/>
            <person name="Konstantinidis K.T."/>
            <person name="Eloe-Fadrosh E.A."/>
            <person name="Kyrpides N.C."/>
            <person name="Woyke T."/>
        </authorList>
    </citation>
    <scope>NUCLEOTIDE SEQUENCE</scope>
    <source>
        <strain evidence="3">GVMAG-S-3300010158-109</strain>
    </source>
</reference>
<evidence type="ECO:0000259" key="2">
    <source>
        <dbReference type="PROSITE" id="PS50832"/>
    </source>
</evidence>
<dbReference type="PANTHER" id="PTHR21668">
    <property type="entry name" value="EIF-1A"/>
    <property type="match status" value="1"/>
</dbReference>
<feature type="compositionally biased region" description="Acidic residues" evidence="1">
    <location>
        <begin position="125"/>
        <end position="134"/>
    </location>
</feature>
<dbReference type="Pfam" id="PF01176">
    <property type="entry name" value="eIF-1a"/>
    <property type="match status" value="1"/>
</dbReference>
<name>A0A6C0KD79_9ZZZZ</name>